<dbReference type="OrthoDB" id="9804751at2"/>
<dbReference type="InterPro" id="IPR014408">
    <property type="entry name" value="dGMP_Pdiesterase_EAL/HD-GYP"/>
</dbReference>
<accession>A0A2S0VVX0</accession>
<sequence>MFFYAARQPIFDRNKQLFAYELLFRDSLENVFPKDFDGDTATSKLIEASQFNLGLEDFTGNVPAFINFSQELLVKNFPLMVPKEQVVIEILETARPTKTLLRAVQELKEKGYSIALDDYQHEPVWLHFFPYIDIIKVDFRDTSPDQMLTIRKAAAKYPIKLLAEKVETYEEFNMAIEYGFSYFQGYFFSEPEVMQSKALGPSQLSLAELLYETSKSEMELDSIITVFERDVTLSFKLLRYANSAIFRRSKEISTIRQALVVLGQEELKRFIALLFTAQVNTNKPAELIRLSMTRANFCDEIAKQHRKLIDPSMGFLTGMLSLMDAILDEPMDSVMTKLPLAQDIKDALVDRSGLLAEYIDLICHYEKGEWVEANEIIDKLGLDANLIPDFYQRSVQWANEHLNELEAV</sequence>
<dbReference type="EMBL" id="CP026604">
    <property type="protein sequence ID" value="AWB68361.1"/>
    <property type="molecule type" value="Genomic_DNA"/>
</dbReference>
<evidence type="ECO:0000259" key="1">
    <source>
        <dbReference type="PROSITE" id="PS50883"/>
    </source>
</evidence>
<dbReference type="RefSeq" id="WP_108604422.1">
    <property type="nucleotide sequence ID" value="NZ_CP026604.1"/>
</dbReference>
<dbReference type="Proteomes" id="UP000244441">
    <property type="component" value="Chromosome"/>
</dbReference>
<dbReference type="InterPro" id="IPR013976">
    <property type="entry name" value="HDOD"/>
</dbReference>
<evidence type="ECO:0000313" key="4">
    <source>
        <dbReference type="Proteomes" id="UP000244441"/>
    </source>
</evidence>
<feature type="domain" description="HDOD" evidence="2">
    <location>
        <begin position="199"/>
        <end position="386"/>
    </location>
</feature>
<evidence type="ECO:0000259" key="2">
    <source>
        <dbReference type="PROSITE" id="PS51833"/>
    </source>
</evidence>
<protein>
    <submittedName>
        <fullName evidence="3">EAL domain-containing protein</fullName>
    </submittedName>
</protein>
<dbReference type="PROSITE" id="PS50883">
    <property type="entry name" value="EAL"/>
    <property type="match status" value="1"/>
</dbReference>
<dbReference type="CDD" id="cd01948">
    <property type="entry name" value="EAL"/>
    <property type="match status" value="1"/>
</dbReference>
<dbReference type="PANTHER" id="PTHR33525:SF4">
    <property type="entry name" value="CYCLIC DI-GMP PHOSPHODIESTERASE CDGJ"/>
    <property type="match status" value="1"/>
</dbReference>
<dbReference type="PANTHER" id="PTHR33525">
    <property type="match status" value="1"/>
</dbReference>
<name>A0A2S0VVX0_9ALTE</name>
<reference evidence="3 4" key="1">
    <citation type="submission" date="2018-01" db="EMBL/GenBank/DDBJ databases">
        <title>Genome sequence of a Cantenovulum-like bacteria.</title>
        <authorList>
            <person name="Tan W.R."/>
            <person name="Lau N.-S."/>
            <person name="Go F."/>
            <person name="Amirul A.-A.A."/>
        </authorList>
    </citation>
    <scope>NUCLEOTIDE SEQUENCE [LARGE SCALE GENOMIC DNA]</scope>
    <source>
        <strain evidence="3 4">CCB-QB4</strain>
    </source>
</reference>
<dbReference type="SUPFAM" id="SSF109604">
    <property type="entry name" value="HD-domain/PDEase-like"/>
    <property type="match status" value="1"/>
</dbReference>
<dbReference type="SMART" id="SM00052">
    <property type="entry name" value="EAL"/>
    <property type="match status" value="1"/>
</dbReference>
<evidence type="ECO:0000313" key="3">
    <source>
        <dbReference type="EMBL" id="AWB68361.1"/>
    </source>
</evidence>
<dbReference type="InterPro" id="IPR035919">
    <property type="entry name" value="EAL_sf"/>
</dbReference>
<dbReference type="Gene3D" id="3.20.20.450">
    <property type="entry name" value="EAL domain"/>
    <property type="match status" value="1"/>
</dbReference>
<dbReference type="AlphaFoldDB" id="A0A2S0VVX0"/>
<dbReference type="KEGG" id="cate:C2869_18970"/>
<dbReference type="Pfam" id="PF08668">
    <property type="entry name" value="HDOD"/>
    <property type="match status" value="1"/>
</dbReference>
<feature type="domain" description="EAL" evidence="1">
    <location>
        <begin position="1"/>
        <end position="205"/>
    </location>
</feature>
<dbReference type="SUPFAM" id="SSF141868">
    <property type="entry name" value="EAL domain-like"/>
    <property type="match status" value="1"/>
</dbReference>
<gene>
    <name evidence="3" type="ORF">C2869_18970</name>
</gene>
<dbReference type="InterPro" id="IPR001633">
    <property type="entry name" value="EAL_dom"/>
</dbReference>
<keyword evidence="4" id="KW-1185">Reference proteome</keyword>
<organism evidence="3 4">
    <name type="scientific">Saccharobesus litoralis</name>
    <dbReference type="NCBI Taxonomy" id="2172099"/>
    <lineage>
        <taxon>Bacteria</taxon>
        <taxon>Pseudomonadati</taxon>
        <taxon>Pseudomonadota</taxon>
        <taxon>Gammaproteobacteria</taxon>
        <taxon>Alteromonadales</taxon>
        <taxon>Alteromonadaceae</taxon>
        <taxon>Saccharobesus</taxon>
    </lineage>
</organism>
<dbReference type="Pfam" id="PF00563">
    <property type="entry name" value="EAL"/>
    <property type="match status" value="1"/>
</dbReference>
<dbReference type="PROSITE" id="PS51833">
    <property type="entry name" value="HDOD"/>
    <property type="match status" value="1"/>
</dbReference>
<dbReference type="Gene3D" id="1.10.3210.10">
    <property type="entry name" value="Hypothetical protein af1432"/>
    <property type="match status" value="1"/>
</dbReference>
<dbReference type="InterPro" id="IPR052340">
    <property type="entry name" value="RNase_Y/CdgJ"/>
</dbReference>
<dbReference type="PIRSF" id="PIRSF003180">
    <property type="entry name" value="DiGMPpdiest_YuxH"/>
    <property type="match status" value="1"/>
</dbReference>
<proteinExistence type="predicted"/>